<dbReference type="Proteomes" id="UP000265520">
    <property type="component" value="Unassembled WGS sequence"/>
</dbReference>
<proteinExistence type="predicted"/>
<evidence type="ECO:0000313" key="1">
    <source>
        <dbReference type="EMBL" id="MCI80558.1"/>
    </source>
</evidence>
<reference evidence="1 2" key="1">
    <citation type="journal article" date="2018" name="Front. Plant Sci.">
        <title>Red Clover (Trifolium pratense) and Zigzag Clover (T. medium) - A Picture of Genomic Similarities and Differences.</title>
        <authorList>
            <person name="Dluhosova J."/>
            <person name="Istvanek J."/>
            <person name="Nedelnik J."/>
            <person name="Repkova J."/>
        </authorList>
    </citation>
    <scope>NUCLEOTIDE SEQUENCE [LARGE SCALE GENOMIC DNA]</scope>
    <source>
        <strain evidence="2">cv. 10/8</strain>
        <tissue evidence="1">Leaf</tissue>
    </source>
</reference>
<feature type="non-terminal residue" evidence="1">
    <location>
        <position position="1"/>
    </location>
</feature>
<dbReference type="EMBL" id="LXQA010998528">
    <property type="protein sequence ID" value="MCI80558.1"/>
    <property type="molecule type" value="Genomic_DNA"/>
</dbReference>
<accession>A0A392UX50</accession>
<sequence>AIALGEIDDAAPVDRSFSPFSLSGTLCPRGEEECDPASCSAAVAAPGQRVVGGLFLARR</sequence>
<organism evidence="1 2">
    <name type="scientific">Trifolium medium</name>
    <dbReference type="NCBI Taxonomy" id="97028"/>
    <lineage>
        <taxon>Eukaryota</taxon>
        <taxon>Viridiplantae</taxon>
        <taxon>Streptophyta</taxon>
        <taxon>Embryophyta</taxon>
        <taxon>Tracheophyta</taxon>
        <taxon>Spermatophyta</taxon>
        <taxon>Magnoliopsida</taxon>
        <taxon>eudicotyledons</taxon>
        <taxon>Gunneridae</taxon>
        <taxon>Pentapetalae</taxon>
        <taxon>rosids</taxon>
        <taxon>fabids</taxon>
        <taxon>Fabales</taxon>
        <taxon>Fabaceae</taxon>
        <taxon>Papilionoideae</taxon>
        <taxon>50 kb inversion clade</taxon>
        <taxon>NPAAA clade</taxon>
        <taxon>Hologalegina</taxon>
        <taxon>IRL clade</taxon>
        <taxon>Trifolieae</taxon>
        <taxon>Trifolium</taxon>
    </lineage>
</organism>
<evidence type="ECO:0000313" key="2">
    <source>
        <dbReference type="Proteomes" id="UP000265520"/>
    </source>
</evidence>
<comment type="caution">
    <text evidence="1">The sequence shown here is derived from an EMBL/GenBank/DDBJ whole genome shotgun (WGS) entry which is preliminary data.</text>
</comment>
<name>A0A392UX50_9FABA</name>
<dbReference type="AlphaFoldDB" id="A0A392UX50"/>
<keyword evidence="2" id="KW-1185">Reference proteome</keyword>
<protein>
    <submittedName>
        <fullName evidence="1">Uncharacterized protein</fullName>
    </submittedName>
</protein>